<protein>
    <submittedName>
        <fullName evidence="2">Uncharacterized protein</fullName>
    </submittedName>
</protein>
<sequence>MNGRTRSGDTTPTFGVKDVVDQSDQRDQIRGQSEMITISQRTKGLIYDDEMFKYKKDKGLKSEKVSYMCTKAGCEGRAH</sequence>
<proteinExistence type="predicted"/>
<dbReference type="AlphaFoldDB" id="A0AAF3EMC0"/>
<accession>A0AAF3EMC0</accession>
<reference evidence="2" key="1">
    <citation type="submission" date="2024-02" db="UniProtKB">
        <authorList>
            <consortium name="WormBaseParasite"/>
        </authorList>
    </citation>
    <scope>IDENTIFICATION</scope>
</reference>
<keyword evidence="1" id="KW-1185">Reference proteome</keyword>
<name>A0AAF3EMC0_9BILA</name>
<evidence type="ECO:0000313" key="2">
    <source>
        <dbReference type="WBParaSite" id="MBELARI_LOCUS15194"/>
    </source>
</evidence>
<dbReference type="Proteomes" id="UP000887575">
    <property type="component" value="Unassembled WGS sequence"/>
</dbReference>
<dbReference type="WBParaSite" id="MBELARI_LOCUS15194">
    <property type="protein sequence ID" value="MBELARI_LOCUS15194"/>
    <property type="gene ID" value="MBELARI_LOCUS15194"/>
</dbReference>
<evidence type="ECO:0000313" key="1">
    <source>
        <dbReference type="Proteomes" id="UP000887575"/>
    </source>
</evidence>
<organism evidence="1 2">
    <name type="scientific">Mesorhabditis belari</name>
    <dbReference type="NCBI Taxonomy" id="2138241"/>
    <lineage>
        <taxon>Eukaryota</taxon>
        <taxon>Metazoa</taxon>
        <taxon>Ecdysozoa</taxon>
        <taxon>Nematoda</taxon>
        <taxon>Chromadorea</taxon>
        <taxon>Rhabditida</taxon>
        <taxon>Rhabditina</taxon>
        <taxon>Rhabditomorpha</taxon>
        <taxon>Rhabditoidea</taxon>
        <taxon>Rhabditidae</taxon>
        <taxon>Mesorhabditinae</taxon>
        <taxon>Mesorhabditis</taxon>
    </lineage>
</organism>